<dbReference type="Pfam" id="PF02272">
    <property type="entry name" value="DHHA1"/>
    <property type="match status" value="1"/>
</dbReference>
<dbReference type="InterPro" id="IPR045864">
    <property type="entry name" value="aa-tRNA-synth_II/BPL/LPL"/>
</dbReference>
<accession>A0A7C4ZFW0</accession>
<evidence type="ECO:0000256" key="6">
    <source>
        <dbReference type="ARBA" id="ARBA00022741"/>
    </source>
</evidence>
<dbReference type="GO" id="GO:0002161">
    <property type="term" value="F:aminoacyl-tRNA deacylase activity"/>
    <property type="evidence" value="ECO:0007669"/>
    <property type="project" value="TreeGrafter"/>
</dbReference>
<dbReference type="GO" id="GO:0005524">
    <property type="term" value="F:ATP binding"/>
    <property type="evidence" value="ECO:0007669"/>
    <property type="project" value="UniProtKB-UniRule"/>
</dbReference>
<keyword evidence="5 12" id="KW-0479">Metal-binding</keyword>
<keyword evidence="13" id="KW-0175">Coiled coil</keyword>
<evidence type="ECO:0000256" key="2">
    <source>
        <dbReference type="ARBA" id="ARBA00008226"/>
    </source>
</evidence>
<keyword evidence="6 12" id="KW-0547">Nucleotide-binding</keyword>
<evidence type="ECO:0000256" key="5">
    <source>
        <dbReference type="ARBA" id="ARBA00022723"/>
    </source>
</evidence>
<dbReference type="InterPro" id="IPR050058">
    <property type="entry name" value="Ala-tRNA_ligase"/>
</dbReference>
<dbReference type="FunFam" id="3.10.310.40:FF:000001">
    <property type="entry name" value="Alanine--tRNA ligase"/>
    <property type="match status" value="1"/>
</dbReference>
<sequence length="896" mass="99036">MTTAEIREKFLRFFEEKGHLRLPPFSLIPEDDPTLLFIVAGMAPLKPYFMGAKPVFPGHEGEHRRVVTCQKCLRVGDIENVGRTARHNTFFEMLGNFSFGDYFKREAIAWAWEFVTDPKWLGLDPERLYVTVYKDDDEAYAIWRDEVGVPEERISRWDEDENFWPANAISEGPNGPCGPCSEIFYDRGPGFGSPDETGPNTGSGDRFVEIWNLVFTQFNRSGPIPGEGVLEPLPQKNIDTGMGLYRVAAILQDVADFYDTDTFRPLVDRVAERSGVPYKGAVSVSHRVIADHVRAVVAALSDGATFSNTGRGYVIRRLLRRAVRHAYLLGIKEPFLFELVPVVAELLGGYYPEMREQQEGTQAAVRAEEARFLETLEAGIRRLEALLARLQEGDVLPGEEAFKLHDTYGFPLDLTEEIAAERGVRVDREGFERAMREQVERARAASAFTGEVFAAAAPALERVFEDHGATEFTGYERLEDEGKVLLILQGEAELDRLESGQGGQVVLDRTPFYAEGGGQVGDSGYLEWPGGRARVETTQKSKQGLHLHQVEVLEGVLEVGQDVRALVDPERRCTEKNHTATHLLHAALRAVLGPTVRQAGSLVAPDRLRFDFTHPAPLTADEVRRVELLVNRWIQADFPVSWSYMPLEEAKKAGAMALFGEKYGDTVRVVKVEGSPDTTGILEAEVRSMELCGGCHVRRTGEIGYFLIAAEEAVSAGVRRIEALTGEAAVRYVRDLLERDQELARRLGTGLEGLPQRVEKLQQELKELRRENERLAERLARAQLGGGGTAEPQQAGPWRYVAAELSGLDVPALRRAADELLERHRVDLVAVGADGALIVKVSPEAVERGLAAGAVMRALAERSGGRGGGKPQLAQGGGFDVPKALAELPEVLARLS</sequence>
<name>A0A7C4ZFW0_9DEIN</name>
<dbReference type="Gene3D" id="3.30.54.20">
    <property type="match status" value="1"/>
</dbReference>
<dbReference type="InterPro" id="IPR012947">
    <property type="entry name" value="tRNA_SAD"/>
</dbReference>
<gene>
    <name evidence="12 15" type="primary">alaS</name>
    <name evidence="15" type="ORF">ENK37_00360</name>
</gene>
<evidence type="ECO:0000259" key="14">
    <source>
        <dbReference type="PROSITE" id="PS50860"/>
    </source>
</evidence>
<keyword evidence="11 12" id="KW-0030">Aminoacyl-tRNA synthetase</keyword>
<comment type="cofactor">
    <cofactor evidence="12">
        <name>Zn(2+)</name>
        <dbReference type="ChEBI" id="CHEBI:29105"/>
    </cofactor>
    <text evidence="12">Binds 1 zinc ion per subunit.</text>
</comment>
<dbReference type="PROSITE" id="PS50860">
    <property type="entry name" value="AA_TRNA_LIGASE_II_ALA"/>
    <property type="match status" value="1"/>
</dbReference>
<keyword evidence="3 12" id="KW-0820">tRNA-binding</keyword>
<dbReference type="FunFam" id="3.30.54.20:FF:000001">
    <property type="entry name" value="Alanine--tRNA ligase"/>
    <property type="match status" value="1"/>
</dbReference>
<feature type="binding site" evidence="12">
    <location>
        <position position="696"/>
    </location>
    <ligand>
        <name>Zn(2+)</name>
        <dbReference type="ChEBI" id="CHEBI:29105"/>
    </ligand>
</feature>
<feature type="coiled-coil region" evidence="13">
    <location>
        <begin position="751"/>
        <end position="785"/>
    </location>
</feature>
<dbReference type="SUPFAM" id="SSF55681">
    <property type="entry name" value="Class II aaRS and biotin synthetases"/>
    <property type="match status" value="1"/>
</dbReference>
<evidence type="ECO:0000256" key="13">
    <source>
        <dbReference type="SAM" id="Coils"/>
    </source>
</evidence>
<dbReference type="PRINTS" id="PR00980">
    <property type="entry name" value="TRNASYNTHALA"/>
</dbReference>
<feature type="binding site" evidence="12">
    <location>
        <position position="578"/>
    </location>
    <ligand>
        <name>Zn(2+)</name>
        <dbReference type="ChEBI" id="CHEBI:29105"/>
    </ligand>
</feature>
<dbReference type="Proteomes" id="UP000885759">
    <property type="component" value="Unassembled WGS sequence"/>
</dbReference>
<comment type="catalytic activity">
    <reaction evidence="12">
        <text>tRNA(Ala) + L-alanine + ATP = L-alanyl-tRNA(Ala) + AMP + diphosphate</text>
        <dbReference type="Rhea" id="RHEA:12540"/>
        <dbReference type="Rhea" id="RHEA-COMP:9657"/>
        <dbReference type="Rhea" id="RHEA-COMP:9923"/>
        <dbReference type="ChEBI" id="CHEBI:30616"/>
        <dbReference type="ChEBI" id="CHEBI:33019"/>
        <dbReference type="ChEBI" id="CHEBI:57972"/>
        <dbReference type="ChEBI" id="CHEBI:78442"/>
        <dbReference type="ChEBI" id="CHEBI:78497"/>
        <dbReference type="ChEBI" id="CHEBI:456215"/>
        <dbReference type="EC" id="6.1.1.7"/>
    </reaction>
</comment>
<dbReference type="CDD" id="cd00673">
    <property type="entry name" value="AlaRS_core"/>
    <property type="match status" value="1"/>
</dbReference>
<dbReference type="PANTHER" id="PTHR11777">
    <property type="entry name" value="ALANYL-TRNA SYNTHETASE"/>
    <property type="match status" value="1"/>
</dbReference>
<dbReference type="SUPFAM" id="SSF101353">
    <property type="entry name" value="Putative anticodon-binding domain of alanyl-tRNA synthetase (AlaRS)"/>
    <property type="match status" value="1"/>
</dbReference>
<dbReference type="Gene3D" id="3.30.980.10">
    <property type="entry name" value="Threonyl-trna Synthetase, Chain A, domain 2"/>
    <property type="match status" value="1"/>
</dbReference>
<dbReference type="FunFam" id="3.30.930.10:FF:000004">
    <property type="entry name" value="Alanine--tRNA ligase"/>
    <property type="match status" value="1"/>
</dbReference>
<evidence type="ECO:0000256" key="12">
    <source>
        <dbReference type="HAMAP-Rule" id="MF_00036"/>
    </source>
</evidence>
<dbReference type="InterPro" id="IPR018164">
    <property type="entry name" value="Ala-tRNA-synth_IIc_N"/>
</dbReference>
<keyword evidence="10 12" id="KW-0648">Protein biosynthesis</keyword>
<dbReference type="InterPro" id="IPR018163">
    <property type="entry name" value="Thr/Ala-tRNA-synth_IIc_edit"/>
</dbReference>
<dbReference type="SUPFAM" id="SSF50447">
    <property type="entry name" value="Translation proteins"/>
    <property type="match status" value="1"/>
</dbReference>
<dbReference type="GO" id="GO:0005829">
    <property type="term" value="C:cytosol"/>
    <property type="evidence" value="ECO:0007669"/>
    <property type="project" value="TreeGrafter"/>
</dbReference>
<evidence type="ECO:0000313" key="15">
    <source>
        <dbReference type="EMBL" id="HGY08499.1"/>
    </source>
</evidence>
<dbReference type="SUPFAM" id="SSF55186">
    <property type="entry name" value="ThrRS/AlaRS common domain"/>
    <property type="match status" value="1"/>
</dbReference>
<feature type="binding site" evidence="12">
    <location>
        <position position="582"/>
    </location>
    <ligand>
        <name>Zn(2+)</name>
        <dbReference type="ChEBI" id="CHEBI:29105"/>
    </ligand>
</feature>
<comment type="function">
    <text evidence="12">Catalyzes the attachment of alanine to tRNA(Ala) in a two-step reaction: alanine is first activated by ATP to form Ala-AMP and then transferred to the acceptor end of tRNA(Ala). Also edits incorrectly charged Ser-tRNA(Ala) and Gly-tRNA(Ala) via its editing domain.</text>
</comment>
<dbReference type="FunFam" id="3.30.980.10:FF:000004">
    <property type="entry name" value="Alanine--tRNA ligase, cytoplasmic"/>
    <property type="match status" value="1"/>
</dbReference>
<evidence type="ECO:0000256" key="3">
    <source>
        <dbReference type="ARBA" id="ARBA00022555"/>
    </source>
</evidence>
<dbReference type="GO" id="GO:0006419">
    <property type="term" value="P:alanyl-tRNA aminoacylation"/>
    <property type="evidence" value="ECO:0007669"/>
    <property type="project" value="UniProtKB-UniRule"/>
</dbReference>
<dbReference type="PANTHER" id="PTHR11777:SF9">
    <property type="entry name" value="ALANINE--TRNA LIGASE, CYTOPLASMIC"/>
    <property type="match status" value="1"/>
</dbReference>
<comment type="caution">
    <text evidence="15">The sequence shown here is derived from an EMBL/GenBank/DDBJ whole genome shotgun (WGS) entry which is preliminary data.</text>
</comment>
<dbReference type="Pfam" id="PF07973">
    <property type="entry name" value="tRNA_SAD"/>
    <property type="match status" value="1"/>
</dbReference>
<feature type="binding site" evidence="12">
    <location>
        <position position="692"/>
    </location>
    <ligand>
        <name>Zn(2+)</name>
        <dbReference type="ChEBI" id="CHEBI:29105"/>
    </ligand>
</feature>
<reference evidence="15" key="1">
    <citation type="journal article" date="2020" name="mSystems">
        <title>Genome- and Community-Level Interaction Insights into Carbon Utilization and Element Cycling Functions of Hydrothermarchaeota in Hydrothermal Sediment.</title>
        <authorList>
            <person name="Zhou Z."/>
            <person name="Liu Y."/>
            <person name="Xu W."/>
            <person name="Pan J."/>
            <person name="Luo Z.H."/>
            <person name="Li M."/>
        </authorList>
    </citation>
    <scope>NUCLEOTIDE SEQUENCE [LARGE SCALE GENOMIC DNA]</scope>
    <source>
        <strain evidence="15">HyVt-570</strain>
    </source>
</reference>
<dbReference type="GO" id="GO:0000049">
    <property type="term" value="F:tRNA binding"/>
    <property type="evidence" value="ECO:0007669"/>
    <property type="project" value="UniProtKB-KW"/>
</dbReference>
<dbReference type="InterPro" id="IPR002318">
    <property type="entry name" value="Ala-tRNA-lgiase_IIc"/>
</dbReference>
<keyword evidence="8 12" id="KW-0067">ATP-binding</keyword>
<dbReference type="NCBIfam" id="TIGR00344">
    <property type="entry name" value="alaS"/>
    <property type="match status" value="1"/>
</dbReference>
<keyword evidence="9 12" id="KW-0694">RNA-binding</keyword>
<dbReference type="EMBL" id="DRPZ01000010">
    <property type="protein sequence ID" value="HGY08499.1"/>
    <property type="molecule type" value="Genomic_DNA"/>
</dbReference>
<evidence type="ECO:0000256" key="7">
    <source>
        <dbReference type="ARBA" id="ARBA00022833"/>
    </source>
</evidence>
<protein>
    <recommendedName>
        <fullName evidence="12">Alanine--tRNA ligase</fullName>
        <ecNumber evidence="12">6.1.1.7</ecNumber>
    </recommendedName>
    <alternativeName>
        <fullName evidence="12">Alanyl-tRNA synthetase</fullName>
        <shortName evidence="12">AlaRS</shortName>
    </alternativeName>
</protein>
<evidence type="ECO:0000256" key="8">
    <source>
        <dbReference type="ARBA" id="ARBA00022840"/>
    </source>
</evidence>
<dbReference type="FunFam" id="2.40.30.130:FF:000001">
    <property type="entry name" value="Alanine--tRNA ligase"/>
    <property type="match status" value="1"/>
</dbReference>
<dbReference type="Gene3D" id="3.10.310.40">
    <property type="match status" value="1"/>
</dbReference>
<dbReference type="InterPro" id="IPR009000">
    <property type="entry name" value="Transl_B-barrel_sf"/>
</dbReference>
<comment type="similarity">
    <text evidence="2 12">Belongs to the class-II aminoacyl-tRNA synthetase family.</text>
</comment>
<dbReference type="InterPro" id="IPR018165">
    <property type="entry name" value="Ala-tRNA-synth_IIc_core"/>
</dbReference>
<dbReference type="Gene3D" id="3.30.930.10">
    <property type="entry name" value="Bira Bifunctional Protein, Domain 2"/>
    <property type="match status" value="1"/>
</dbReference>
<dbReference type="Gene3D" id="6.10.250.550">
    <property type="match status" value="1"/>
</dbReference>
<evidence type="ECO:0000256" key="4">
    <source>
        <dbReference type="ARBA" id="ARBA00022598"/>
    </source>
</evidence>
<dbReference type="Gene3D" id="2.40.30.130">
    <property type="match status" value="1"/>
</dbReference>
<evidence type="ECO:0000256" key="10">
    <source>
        <dbReference type="ARBA" id="ARBA00022917"/>
    </source>
</evidence>
<dbReference type="AlphaFoldDB" id="A0A7C4ZFW0"/>
<feature type="domain" description="Alanyl-transfer RNA synthetases family profile" evidence="14">
    <location>
        <begin position="1"/>
        <end position="735"/>
    </location>
</feature>
<dbReference type="SMART" id="SM00863">
    <property type="entry name" value="tRNA_SAD"/>
    <property type="match status" value="1"/>
</dbReference>
<keyword evidence="4 12" id="KW-0436">Ligase</keyword>
<dbReference type="GO" id="GO:0008270">
    <property type="term" value="F:zinc ion binding"/>
    <property type="evidence" value="ECO:0007669"/>
    <property type="project" value="UniProtKB-UniRule"/>
</dbReference>
<dbReference type="InterPro" id="IPR003156">
    <property type="entry name" value="DHHA1_dom"/>
</dbReference>
<proteinExistence type="inferred from homology"/>
<dbReference type="Pfam" id="PF01411">
    <property type="entry name" value="tRNA-synt_2c"/>
    <property type="match status" value="1"/>
</dbReference>
<keyword evidence="7 12" id="KW-0862">Zinc</keyword>
<comment type="domain">
    <text evidence="12">Consists of three domains; the N-terminal catalytic domain, the editing domain and the C-terminal C-Ala domain. The editing domain removes incorrectly charged amino acids, while the C-Ala domain, along with tRNA(Ala), serves as a bridge to cooperatively bring together the editing and aminoacylation centers thus stimulating deacylation of misacylated tRNAs.</text>
</comment>
<keyword evidence="12" id="KW-0963">Cytoplasm</keyword>
<evidence type="ECO:0000256" key="9">
    <source>
        <dbReference type="ARBA" id="ARBA00022884"/>
    </source>
</evidence>
<evidence type="ECO:0000256" key="1">
    <source>
        <dbReference type="ARBA" id="ARBA00004496"/>
    </source>
</evidence>
<evidence type="ECO:0000256" key="11">
    <source>
        <dbReference type="ARBA" id="ARBA00023146"/>
    </source>
</evidence>
<organism evidence="15">
    <name type="scientific">Oceanithermus profundus</name>
    <dbReference type="NCBI Taxonomy" id="187137"/>
    <lineage>
        <taxon>Bacteria</taxon>
        <taxon>Thermotogati</taxon>
        <taxon>Deinococcota</taxon>
        <taxon>Deinococci</taxon>
        <taxon>Thermales</taxon>
        <taxon>Thermaceae</taxon>
        <taxon>Oceanithermus</taxon>
    </lineage>
</organism>
<dbReference type="GO" id="GO:0004813">
    <property type="term" value="F:alanine-tRNA ligase activity"/>
    <property type="evidence" value="ECO:0007669"/>
    <property type="project" value="UniProtKB-UniRule"/>
</dbReference>
<comment type="subcellular location">
    <subcellularLocation>
        <location evidence="1 12">Cytoplasm</location>
    </subcellularLocation>
</comment>
<dbReference type="InterPro" id="IPR018162">
    <property type="entry name" value="Ala-tRNA-ligase_IIc_anticod-bd"/>
</dbReference>
<dbReference type="InterPro" id="IPR023033">
    <property type="entry name" value="Ala_tRNA_ligase_euk/bac"/>
</dbReference>
<dbReference type="EC" id="6.1.1.7" evidence="12"/>
<dbReference type="HAMAP" id="MF_00036_B">
    <property type="entry name" value="Ala_tRNA_synth_B"/>
    <property type="match status" value="1"/>
</dbReference>